<accession>A0AAP0IXV1</accession>
<evidence type="ECO:0000313" key="3">
    <source>
        <dbReference type="Proteomes" id="UP001417504"/>
    </source>
</evidence>
<dbReference type="EMBL" id="JBBNAE010000005">
    <property type="protein sequence ID" value="KAK9123165.1"/>
    <property type="molecule type" value="Genomic_DNA"/>
</dbReference>
<gene>
    <name evidence="2" type="ORF">Sjap_012767</name>
</gene>
<dbReference type="PANTHER" id="PTHR46649">
    <property type="match status" value="1"/>
</dbReference>
<proteinExistence type="predicted"/>
<evidence type="ECO:0000256" key="1">
    <source>
        <dbReference type="SAM" id="SignalP"/>
    </source>
</evidence>
<organism evidence="2 3">
    <name type="scientific">Stephania japonica</name>
    <dbReference type="NCBI Taxonomy" id="461633"/>
    <lineage>
        <taxon>Eukaryota</taxon>
        <taxon>Viridiplantae</taxon>
        <taxon>Streptophyta</taxon>
        <taxon>Embryophyta</taxon>
        <taxon>Tracheophyta</taxon>
        <taxon>Spermatophyta</taxon>
        <taxon>Magnoliopsida</taxon>
        <taxon>Ranunculales</taxon>
        <taxon>Menispermaceae</taxon>
        <taxon>Menispermoideae</taxon>
        <taxon>Cissampelideae</taxon>
        <taxon>Stephania</taxon>
    </lineage>
</organism>
<dbReference type="AlphaFoldDB" id="A0AAP0IXV1"/>
<feature type="signal peptide" evidence="1">
    <location>
        <begin position="1"/>
        <end position="17"/>
    </location>
</feature>
<sequence>MLLGLGTLVVLTQPIAQVVYRNIGEKYGVEYSEDEIRNRFQRAYEQPWTQSVLRWELRRDAKPNYISQFLWASGVKPEDANPAWVARMAGGEHEKLL</sequence>
<keyword evidence="1" id="KW-0732">Signal</keyword>
<evidence type="ECO:0000313" key="2">
    <source>
        <dbReference type="EMBL" id="KAK9123165.1"/>
    </source>
</evidence>
<dbReference type="PANTHER" id="PTHR46649:SF4">
    <property type="entry name" value="HALOACID DEHALOGENASE-LIKE HYDROLASE (HAD) SUPERFAMILY PROTEIN"/>
    <property type="match status" value="1"/>
</dbReference>
<name>A0AAP0IXV1_9MAGN</name>
<protein>
    <submittedName>
        <fullName evidence="2">Uncharacterized protein</fullName>
    </submittedName>
</protein>
<keyword evidence="3" id="KW-1185">Reference proteome</keyword>
<feature type="chain" id="PRO_5042908572" evidence="1">
    <location>
        <begin position="18"/>
        <end position="97"/>
    </location>
</feature>
<dbReference type="Proteomes" id="UP001417504">
    <property type="component" value="Unassembled WGS sequence"/>
</dbReference>
<reference evidence="2 3" key="1">
    <citation type="submission" date="2024-01" db="EMBL/GenBank/DDBJ databases">
        <title>Genome assemblies of Stephania.</title>
        <authorList>
            <person name="Yang L."/>
        </authorList>
    </citation>
    <scope>NUCLEOTIDE SEQUENCE [LARGE SCALE GENOMIC DNA]</scope>
    <source>
        <strain evidence="2">QJT</strain>
        <tissue evidence="2">Leaf</tissue>
    </source>
</reference>
<comment type="caution">
    <text evidence="2">The sequence shown here is derived from an EMBL/GenBank/DDBJ whole genome shotgun (WGS) entry which is preliminary data.</text>
</comment>